<dbReference type="eggNOG" id="COG0428">
    <property type="taxonomic scope" value="Bacteria"/>
</dbReference>
<evidence type="ECO:0000256" key="6">
    <source>
        <dbReference type="ARBA" id="ARBA00022989"/>
    </source>
</evidence>
<dbReference type="PATRIC" id="fig|1209989.3.peg.988"/>
<evidence type="ECO:0000256" key="8">
    <source>
        <dbReference type="SAM" id="Phobius"/>
    </source>
</evidence>
<dbReference type="PANTHER" id="PTHR11040">
    <property type="entry name" value="ZINC/IRON TRANSPORTER"/>
    <property type="match status" value="1"/>
</dbReference>
<keyword evidence="4 8" id="KW-0812">Transmembrane</keyword>
<comment type="similarity">
    <text evidence="2">Belongs to the ZIP transporter (TC 2.A.5) family.</text>
</comment>
<accession>L0S1D6</accession>
<dbReference type="Pfam" id="PF02535">
    <property type="entry name" value="Zip"/>
    <property type="match status" value="1"/>
</dbReference>
<accession>F4LX23</accession>
<evidence type="ECO:0000256" key="4">
    <source>
        <dbReference type="ARBA" id="ARBA00022692"/>
    </source>
</evidence>
<evidence type="ECO:0000256" key="7">
    <source>
        <dbReference type="ARBA" id="ARBA00023136"/>
    </source>
</evidence>
<feature type="transmembrane region" description="Helical" evidence="8">
    <location>
        <begin position="6"/>
        <end position="28"/>
    </location>
</feature>
<keyword evidence="6 8" id="KW-1133">Transmembrane helix</keyword>
<comment type="subcellular location">
    <subcellularLocation>
        <location evidence="1">Cell membrane</location>
        <topology evidence="1">Multi-pass membrane protein</topology>
    </subcellularLocation>
</comment>
<evidence type="ECO:0000256" key="5">
    <source>
        <dbReference type="ARBA" id="ARBA00022833"/>
    </source>
</evidence>
<organism evidence="9 10">
    <name type="scientific">Tepidanaerobacter acetatoxydans (strain DSM 21804 / JCM 16047 / Re1)</name>
    <dbReference type="NCBI Taxonomy" id="1209989"/>
    <lineage>
        <taxon>Bacteria</taxon>
        <taxon>Bacillati</taxon>
        <taxon>Bacillota</taxon>
        <taxon>Clostridia</taxon>
        <taxon>Thermosediminibacterales</taxon>
        <taxon>Tepidanaerobacteraceae</taxon>
        <taxon>Tepidanaerobacter</taxon>
    </lineage>
</organism>
<dbReference type="STRING" id="1209989.TepRe1_0820"/>
<dbReference type="AlphaFoldDB" id="F4LX23"/>
<keyword evidence="3" id="KW-1003">Cell membrane</keyword>
<evidence type="ECO:0000256" key="2">
    <source>
        <dbReference type="ARBA" id="ARBA00006939"/>
    </source>
</evidence>
<keyword evidence="7 8" id="KW-0472">Membrane</keyword>
<feature type="transmembrane region" description="Helical" evidence="8">
    <location>
        <begin position="65"/>
        <end position="86"/>
    </location>
</feature>
<dbReference type="KEGG" id="tep:TepRe1_0820"/>
<keyword evidence="10" id="KW-1185">Reference proteome</keyword>
<protein>
    <submittedName>
        <fullName evidence="9">Zinc/iron permease</fullName>
    </submittedName>
</protein>
<name>F4LX23_TEPAE</name>
<feature type="transmembrane region" description="Helical" evidence="8">
    <location>
        <begin position="107"/>
        <end position="132"/>
    </location>
</feature>
<dbReference type="EMBL" id="HF563609">
    <property type="protein sequence ID" value="CCP25607.1"/>
    <property type="molecule type" value="Genomic_DNA"/>
</dbReference>
<dbReference type="RefSeq" id="WP_013777924.1">
    <property type="nucleotide sequence ID" value="NC_015519.1"/>
</dbReference>
<dbReference type="KEGG" id="tae:TepiRe1_0890"/>
<evidence type="ECO:0000313" key="9">
    <source>
        <dbReference type="EMBL" id="CCP25607.1"/>
    </source>
</evidence>
<feature type="transmembrane region" description="Helical" evidence="8">
    <location>
        <begin position="196"/>
        <end position="214"/>
    </location>
</feature>
<dbReference type="GO" id="GO:0005886">
    <property type="term" value="C:plasma membrane"/>
    <property type="evidence" value="ECO:0007669"/>
    <property type="project" value="UniProtKB-SubCell"/>
</dbReference>
<proteinExistence type="inferred from homology"/>
<evidence type="ECO:0000313" key="10">
    <source>
        <dbReference type="Proteomes" id="UP000010802"/>
    </source>
</evidence>
<dbReference type="OrthoDB" id="9787346at2"/>
<feature type="transmembrane region" description="Helical" evidence="8">
    <location>
        <begin position="226"/>
        <end position="246"/>
    </location>
</feature>
<dbReference type="HOGENOM" id="CLU_015114_1_3_9"/>
<reference evidence="10" key="1">
    <citation type="journal article" date="2013" name="Genome Announc.">
        <title>First genome sequence of a syntrophic acetate-oxidizing bacterium, Tepidanaerobacter acetatoxydans strain Re1.</title>
        <authorList>
            <person name="Manzoor S."/>
            <person name="Bongcam-Rudloff E."/>
            <person name="Schnurer A."/>
            <person name="Muller B."/>
        </authorList>
    </citation>
    <scope>NUCLEOTIDE SEQUENCE [LARGE SCALE GENOMIC DNA]</scope>
    <source>
        <strain evidence="10">Re1</strain>
    </source>
</reference>
<dbReference type="Proteomes" id="UP000010802">
    <property type="component" value="Chromosome"/>
</dbReference>
<dbReference type="InterPro" id="IPR003689">
    <property type="entry name" value="ZIP"/>
</dbReference>
<keyword evidence="5" id="KW-0862">Zinc</keyword>
<dbReference type="GO" id="GO:0005385">
    <property type="term" value="F:zinc ion transmembrane transporter activity"/>
    <property type="evidence" value="ECO:0007669"/>
    <property type="project" value="TreeGrafter"/>
</dbReference>
<evidence type="ECO:0000256" key="3">
    <source>
        <dbReference type="ARBA" id="ARBA00022475"/>
    </source>
</evidence>
<gene>
    <name evidence="9" type="ordered locus">TEPIRE1_0890</name>
</gene>
<feature type="transmembrane region" description="Helical" evidence="8">
    <location>
        <begin position="35"/>
        <end position="53"/>
    </location>
</feature>
<feature type="transmembrane region" description="Helical" evidence="8">
    <location>
        <begin position="169"/>
        <end position="189"/>
    </location>
</feature>
<dbReference type="PANTHER" id="PTHR11040:SF211">
    <property type="entry name" value="ZINC TRANSPORTER ZIP11"/>
    <property type="match status" value="1"/>
</dbReference>
<evidence type="ECO:0000256" key="1">
    <source>
        <dbReference type="ARBA" id="ARBA00004651"/>
    </source>
</evidence>
<sequence length="247" mass="25363">MEVLNITLKGTLAGVFGTGLGGLLIVLLGKPRKTVLSSVIALSGGIMLSVVFSDLLPEAIKMGGPFSAFIGLLMGVVFLLLLDLYLPHCHFQSGTDGDCKQARYMRASILIGLGIAMHNFPEGLAIGAGYAASEELGLSLTFIIGLQNVPEGMAMAGPMKAGFLSNLSILLWTALAGVPMGIGAFCGALAGGVSSLILSLSLGFAAGAMLYVVFDELLPEADELSKGHSATFGAILGIIIGLMVSLF</sequence>